<dbReference type="Proteomes" id="UP000307507">
    <property type="component" value="Unassembled WGS sequence"/>
</dbReference>
<sequence length="551" mass="61118">MGTIADKLTYLGQTKAEIRDAIIAKGVTIPDKMAFREYAGKIREISVDGNEDPVEWKRPDDWLRIENRVEEGEQKFVGLHAIFEDSNFITLAATGDYTVDWGDGKIENFSSGSLASHFYSYEDFKKTERSLGYRQAIVTVTPQKEHVLTSISLRERHPNAGTGSYSSGWLDIRVSGETISDFRISGGAVSHRYLEYFCFLGHSSITDFTKFFAGCTALQSVSLSESTAKGEKFSQMFQECLTLKNVPSFDTTSGVDFNSMFASCYDLQAVGLLETAKGRDFSYMFQNCFSLVTVPQFDTSEGVTFSNMFMSCVSLKSVPLLNTANGTDFGYMFGTCIGLKSIPLLNLANGTNFEYMLASCYRLENVPVLDMSKGENFYAMFANCVLLESIPLVDTSSGTNFYAMFMNCSSLKTIPPLNTSNGNIFSNMFNRCLRLQTIPYLDTSSGVDFSVMFVECNALESIPALKTEKGTSFIGMFGNCGNLSKASLAEIRKSIDYSNCKLSRNALADIFKHLGPGEDRPTIRISNNWGVPFLAPEDRDVAIKKGWIIVE</sequence>
<comment type="caution">
    <text evidence="1">The sequence shown here is derived from an EMBL/GenBank/DDBJ whole genome shotgun (WGS) entry which is preliminary data.</text>
</comment>
<name>A0A4S3ZPB4_9FLAO</name>
<protein>
    <submittedName>
        <fullName evidence="1">BspA family leucine-rich repeat surface protein</fullName>
    </submittedName>
</protein>
<dbReference type="AlphaFoldDB" id="A0A4S3ZPB4"/>
<keyword evidence="2" id="KW-1185">Reference proteome</keyword>
<accession>A0A4S3ZPB4</accession>
<evidence type="ECO:0000313" key="1">
    <source>
        <dbReference type="EMBL" id="THF47296.1"/>
    </source>
</evidence>
<dbReference type="OrthoDB" id="9813840at2"/>
<dbReference type="Gene3D" id="3.80.10.10">
    <property type="entry name" value="Ribonuclease Inhibitor"/>
    <property type="match status" value="1"/>
</dbReference>
<dbReference type="SUPFAM" id="SSF52047">
    <property type="entry name" value="RNI-like"/>
    <property type="match status" value="1"/>
</dbReference>
<dbReference type="Pfam" id="PF03382">
    <property type="entry name" value="DUF285"/>
    <property type="match status" value="2"/>
</dbReference>
<evidence type="ECO:0000313" key="2">
    <source>
        <dbReference type="Proteomes" id="UP000307507"/>
    </source>
</evidence>
<dbReference type="InterPro" id="IPR005046">
    <property type="entry name" value="DUF285"/>
</dbReference>
<organism evidence="1 2">
    <name type="scientific">Flavobacterium supellecticarium</name>
    <dbReference type="NCBI Taxonomy" id="2565924"/>
    <lineage>
        <taxon>Bacteria</taxon>
        <taxon>Pseudomonadati</taxon>
        <taxon>Bacteroidota</taxon>
        <taxon>Flavobacteriia</taxon>
        <taxon>Flavobacteriales</taxon>
        <taxon>Flavobacteriaceae</taxon>
        <taxon>Flavobacterium</taxon>
    </lineage>
</organism>
<proteinExistence type="predicted"/>
<dbReference type="EMBL" id="SSNZ01000013">
    <property type="protein sequence ID" value="THF47296.1"/>
    <property type="molecule type" value="Genomic_DNA"/>
</dbReference>
<reference evidence="1 2" key="1">
    <citation type="submission" date="2019-04" db="EMBL/GenBank/DDBJ databases">
        <title>Flavobacterium sp. nov. isolated from construction timber.</title>
        <authorList>
            <person name="Lin S.-Y."/>
            <person name="Chang C.-T."/>
            <person name="Young C.-C."/>
        </authorList>
    </citation>
    <scope>NUCLEOTIDE SEQUENCE [LARGE SCALE GENOMIC DNA]</scope>
    <source>
        <strain evidence="1 2">CC-CTC003</strain>
    </source>
</reference>
<dbReference type="InterPro" id="IPR032675">
    <property type="entry name" value="LRR_dom_sf"/>
</dbReference>
<dbReference type="RefSeq" id="WP_136404482.1">
    <property type="nucleotide sequence ID" value="NZ_SSNZ01000013.1"/>
</dbReference>
<gene>
    <name evidence="1" type="ORF">E6C50_17170</name>
</gene>